<evidence type="ECO:0000256" key="4">
    <source>
        <dbReference type="PROSITE-ProRule" id="PRU00091"/>
    </source>
</evidence>
<dbReference type="AlphaFoldDB" id="A0A8E2AQA9"/>
<dbReference type="SMART" id="SM00064">
    <property type="entry name" value="FYVE"/>
    <property type="match status" value="1"/>
</dbReference>
<dbReference type="InterPro" id="IPR017455">
    <property type="entry name" value="Znf_FYVE-rel"/>
</dbReference>
<dbReference type="InterPro" id="IPR000306">
    <property type="entry name" value="Znf_FYVE"/>
</dbReference>
<keyword evidence="2 4" id="KW-0863">Zinc-finger</keyword>
<keyword evidence="3" id="KW-0862">Zinc</keyword>
<dbReference type="Pfam" id="PF01363">
    <property type="entry name" value="FYVE"/>
    <property type="match status" value="1"/>
</dbReference>
<feature type="region of interest" description="Disordered" evidence="5">
    <location>
        <begin position="194"/>
        <end position="214"/>
    </location>
</feature>
<dbReference type="Gene3D" id="3.30.40.10">
    <property type="entry name" value="Zinc/RING finger domain, C3HC4 (zinc finger)"/>
    <property type="match status" value="1"/>
</dbReference>
<evidence type="ECO:0000313" key="8">
    <source>
        <dbReference type="Proteomes" id="UP000250043"/>
    </source>
</evidence>
<organism evidence="7 8">
    <name type="scientific">Obba rivulosa</name>
    <dbReference type="NCBI Taxonomy" id="1052685"/>
    <lineage>
        <taxon>Eukaryota</taxon>
        <taxon>Fungi</taxon>
        <taxon>Dikarya</taxon>
        <taxon>Basidiomycota</taxon>
        <taxon>Agaricomycotina</taxon>
        <taxon>Agaricomycetes</taxon>
        <taxon>Polyporales</taxon>
        <taxon>Gelatoporiaceae</taxon>
        <taxon>Obba</taxon>
    </lineage>
</organism>
<feature type="domain" description="FYVE-type" evidence="6">
    <location>
        <begin position="98"/>
        <end position="170"/>
    </location>
</feature>
<sequence length="345" mass="37814">MSYASYLSARLNKLSPSLHSVSSDESASLVSSQETAPSSLADSCVSSLDARSCVSEPSTTLPSSDPLRARRNEHLAVLLPKGRWKPDSQAAQCDTFLCRKRFSFLERRHHCRKCGGVYCGECTGHTTPLLDTTNLDFFYPPRDVPIAVFDSPTSPVVEARVCNSCWDQIRGCTTPRSPVIRGNNSIPIPVRKQTLSTSSSVSSMPPTPPDSAPVLRPVVRRATTSPRIPGSPLRSPIQLSQTVAGVLIQEPELSLGELDAYPLRRASVICKASGGGRWEPKQAIITMNHRFPDGKTLYEVELEREEEEARARRSNPILINGDFQIRVPRELEPRSPGGPPPLSTF</sequence>
<dbReference type="InterPro" id="IPR013083">
    <property type="entry name" value="Znf_RING/FYVE/PHD"/>
</dbReference>
<protein>
    <recommendedName>
        <fullName evidence="6">FYVE-type domain-containing protein</fullName>
    </recommendedName>
</protein>
<evidence type="ECO:0000313" key="7">
    <source>
        <dbReference type="EMBL" id="OCH88966.1"/>
    </source>
</evidence>
<dbReference type="OrthoDB" id="660555at2759"/>
<dbReference type="PROSITE" id="PS50178">
    <property type="entry name" value="ZF_FYVE"/>
    <property type="match status" value="1"/>
</dbReference>
<accession>A0A8E2AQA9</accession>
<dbReference type="InterPro" id="IPR011011">
    <property type="entry name" value="Znf_FYVE_PHD"/>
</dbReference>
<evidence type="ECO:0000256" key="5">
    <source>
        <dbReference type="SAM" id="MobiDB-lite"/>
    </source>
</evidence>
<keyword evidence="8" id="KW-1185">Reference proteome</keyword>
<dbReference type="Proteomes" id="UP000250043">
    <property type="component" value="Unassembled WGS sequence"/>
</dbReference>
<dbReference type="GO" id="GO:0008270">
    <property type="term" value="F:zinc ion binding"/>
    <property type="evidence" value="ECO:0007669"/>
    <property type="project" value="UniProtKB-KW"/>
</dbReference>
<feature type="compositionally biased region" description="Low complexity" evidence="5">
    <location>
        <begin position="194"/>
        <end position="204"/>
    </location>
</feature>
<dbReference type="PANTHER" id="PTHR23164:SF30">
    <property type="entry name" value="EARLY ENDOSOME ANTIGEN 1"/>
    <property type="match status" value="1"/>
</dbReference>
<dbReference type="PANTHER" id="PTHR23164">
    <property type="entry name" value="EARLY ENDOSOME ANTIGEN 1"/>
    <property type="match status" value="1"/>
</dbReference>
<name>A0A8E2AQA9_9APHY</name>
<evidence type="ECO:0000256" key="1">
    <source>
        <dbReference type="ARBA" id="ARBA00022723"/>
    </source>
</evidence>
<keyword evidence="1" id="KW-0479">Metal-binding</keyword>
<reference evidence="7 8" key="1">
    <citation type="submission" date="2016-07" db="EMBL/GenBank/DDBJ databases">
        <title>Draft genome of the white-rot fungus Obba rivulosa 3A-2.</title>
        <authorList>
            <consortium name="DOE Joint Genome Institute"/>
            <person name="Miettinen O."/>
            <person name="Riley R."/>
            <person name="Acob R."/>
            <person name="Barry K."/>
            <person name="Cullen D."/>
            <person name="De Vries R."/>
            <person name="Hainaut M."/>
            <person name="Hatakka A."/>
            <person name="Henrissat B."/>
            <person name="Hilden K."/>
            <person name="Kuo R."/>
            <person name="Labutti K."/>
            <person name="Lipzen A."/>
            <person name="Makela M.R."/>
            <person name="Sandor L."/>
            <person name="Spatafora J.W."/>
            <person name="Grigoriev I.V."/>
            <person name="Hibbett D.S."/>
        </authorList>
    </citation>
    <scope>NUCLEOTIDE SEQUENCE [LARGE SCALE GENOMIC DNA]</scope>
    <source>
        <strain evidence="7 8">3A-2</strain>
    </source>
</reference>
<gene>
    <name evidence="7" type="ORF">OBBRIDRAFT_794708</name>
</gene>
<evidence type="ECO:0000259" key="6">
    <source>
        <dbReference type="PROSITE" id="PS50178"/>
    </source>
</evidence>
<proteinExistence type="predicted"/>
<evidence type="ECO:0000256" key="3">
    <source>
        <dbReference type="ARBA" id="ARBA00022833"/>
    </source>
</evidence>
<dbReference type="EMBL" id="KV722438">
    <property type="protein sequence ID" value="OCH88966.1"/>
    <property type="molecule type" value="Genomic_DNA"/>
</dbReference>
<evidence type="ECO:0000256" key="2">
    <source>
        <dbReference type="ARBA" id="ARBA00022771"/>
    </source>
</evidence>
<dbReference type="SUPFAM" id="SSF57903">
    <property type="entry name" value="FYVE/PHD zinc finger"/>
    <property type="match status" value="1"/>
</dbReference>